<feature type="compositionally biased region" description="Pro residues" evidence="7">
    <location>
        <begin position="165"/>
        <end position="177"/>
    </location>
</feature>
<dbReference type="GO" id="GO:0045944">
    <property type="term" value="P:positive regulation of transcription by RNA polymerase II"/>
    <property type="evidence" value="ECO:0007669"/>
    <property type="project" value="TreeGrafter"/>
</dbReference>
<sequence>MEKATSATGNTKSDAERNTCSIDGNRRLRKRKHVVHDDSDATFSDDNEDSDSSAFNDAEDSDNPTSADSRVFYSLPRRARSQILRDAVHGGKLGADNNSDNGHRNEHPRRSRRLNPDSEETNADNLASDHEGDGIASRTTKRRRRNPPMALSGDEPSSSSGSPFPASPPSPPLPPSRTQPLGASGASSTPSTTTPPPSTPPTSNPAAESQSQAVRQYGNRAARVLRVLVVGECANCFKKISSDNWLNSSLRTGKICAACYKYEKRHGISRPESVRHRIPVTQIKCNNCGVKETRAWRTDGNGKTVCDECGIYYLANGFSRPLSSEAIRRREVRLRSEWRRRFPSPPLVNENNAAESTNAGDTSVAVPAALFHPPPPKATPRRRAAAPLTHSGLPRAISASAADSSQTIPCGNCRSSSSVCHWSKILPNTKLCEACHKYEYHHSACRPLFLIQRAMGVQHAPPPLDVDCVNCLTKNSPAWFNSDLQTGKMSVYFSPYQSLLTLLVRRCRACHRYEKRRGISRPESVWQRLVIKTRCNHCGVKKTKKWRTDGNGKTVCDECNIYHSANGFYRPLSSDAT</sequence>
<dbReference type="SUPFAM" id="SSF57716">
    <property type="entry name" value="Glucocorticoid receptor-like (DNA-binding domain)"/>
    <property type="match status" value="2"/>
</dbReference>
<organism evidence="9 10">
    <name type="scientific">Mycena metata</name>
    <dbReference type="NCBI Taxonomy" id="1033252"/>
    <lineage>
        <taxon>Eukaryota</taxon>
        <taxon>Fungi</taxon>
        <taxon>Dikarya</taxon>
        <taxon>Basidiomycota</taxon>
        <taxon>Agaricomycotina</taxon>
        <taxon>Agaricomycetes</taxon>
        <taxon>Agaricomycetidae</taxon>
        <taxon>Agaricales</taxon>
        <taxon>Marasmiineae</taxon>
        <taxon>Mycenaceae</taxon>
        <taxon>Mycena</taxon>
    </lineage>
</organism>
<protein>
    <recommendedName>
        <fullName evidence="8">GATA-type domain-containing protein</fullName>
    </recommendedName>
</protein>
<gene>
    <name evidence="9" type="ORF">B0H16DRAFT_856327</name>
</gene>
<evidence type="ECO:0000313" key="9">
    <source>
        <dbReference type="EMBL" id="KAJ7750220.1"/>
    </source>
</evidence>
<evidence type="ECO:0000256" key="3">
    <source>
        <dbReference type="ARBA" id="ARBA00022771"/>
    </source>
</evidence>
<dbReference type="CDD" id="cd00202">
    <property type="entry name" value="ZnF_GATA"/>
    <property type="match status" value="1"/>
</dbReference>
<dbReference type="InterPro" id="IPR039355">
    <property type="entry name" value="Transcription_factor_GATA"/>
</dbReference>
<feature type="region of interest" description="Disordered" evidence="7">
    <location>
        <begin position="367"/>
        <end position="387"/>
    </location>
</feature>
<dbReference type="SMART" id="SM00401">
    <property type="entry name" value="ZnF_GATA"/>
    <property type="match status" value="2"/>
</dbReference>
<evidence type="ECO:0000256" key="5">
    <source>
        <dbReference type="ARBA" id="ARBA00023242"/>
    </source>
</evidence>
<dbReference type="Gene3D" id="3.30.50.10">
    <property type="entry name" value="Erythroid Transcription Factor GATA-1, subunit A"/>
    <property type="match status" value="2"/>
</dbReference>
<dbReference type="GO" id="GO:0008270">
    <property type="term" value="F:zinc ion binding"/>
    <property type="evidence" value="ECO:0007669"/>
    <property type="project" value="UniProtKB-KW"/>
</dbReference>
<evidence type="ECO:0000256" key="7">
    <source>
        <dbReference type="SAM" id="MobiDB-lite"/>
    </source>
</evidence>
<evidence type="ECO:0000256" key="2">
    <source>
        <dbReference type="ARBA" id="ARBA00022723"/>
    </source>
</evidence>
<evidence type="ECO:0000313" key="10">
    <source>
        <dbReference type="Proteomes" id="UP001215598"/>
    </source>
</evidence>
<keyword evidence="2" id="KW-0479">Metal-binding</keyword>
<dbReference type="PANTHER" id="PTHR10071">
    <property type="entry name" value="TRANSCRIPTION FACTOR GATA FAMILY MEMBER"/>
    <property type="match status" value="1"/>
</dbReference>
<keyword evidence="5" id="KW-0539">Nucleus</keyword>
<comment type="subcellular location">
    <subcellularLocation>
        <location evidence="1">Nucleus</location>
    </subcellularLocation>
</comment>
<accession>A0AAD7ITL0</accession>
<dbReference type="InterPro" id="IPR013088">
    <property type="entry name" value="Znf_NHR/GATA"/>
</dbReference>
<reference evidence="9" key="1">
    <citation type="submission" date="2023-03" db="EMBL/GenBank/DDBJ databases">
        <title>Massive genome expansion in bonnet fungi (Mycena s.s.) driven by repeated elements and novel gene families across ecological guilds.</title>
        <authorList>
            <consortium name="Lawrence Berkeley National Laboratory"/>
            <person name="Harder C.B."/>
            <person name="Miyauchi S."/>
            <person name="Viragh M."/>
            <person name="Kuo A."/>
            <person name="Thoen E."/>
            <person name="Andreopoulos B."/>
            <person name="Lu D."/>
            <person name="Skrede I."/>
            <person name="Drula E."/>
            <person name="Henrissat B."/>
            <person name="Morin E."/>
            <person name="Kohler A."/>
            <person name="Barry K."/>
            <person name="LaButti K."/>
            <person name="Morin E."/>
            <person name="Salamov A."/>
            <person name="Lipzen A."/>
            <person name="Mereny Z."/>
            <person name="Hegedus B."/>
            <person name="Baldrian P."/>
            <person name="Stursova M."/>
            <person name="Weitz H."/>
            <person name="Taylor A."/>
            <person name="Grigoriev I.V."/>
            <person name="Nagy L.G."/>
            <person name="Martin F."/>
            <person name="Kauserud H."/>
        </authorList>
    </citation>
    <scope>NUCLEOTIDE SEQUENCE</scope>
    <source>
        <strain evidence="9">CBHHK182m</strain>
    </source>
</reference>
<comment type="caution">
    <text evidence="9">The sequence shown here is derived from an EMBL/GenBank/DDBJ whole genome shotgun (WGS) entry which is preliminary data.</text>
</comment>
<dbReference type="GO" id="GO:0000981">
    <property type="term" value="F:DNA-binding transcription factor activity, RNA polymerase II-specific"/>
    <property type="evidence" value="ECO:0007669"/>
    <property type="project" value="TreeGrafter"/>
</dbReference>
<evidence type="ECO:0000259" key="8">
    <source>
        <dbReference type="PROSITE" id="PS50114"/>
    </source>
</evidence>
<feature type="domain" description="GATA-type" evidence="8">
    <location>
        <begin position="534"/>
        <end position="577"/>
    </location>
</feature>
<name>A0AAD7ITL0_9AGAR</name>
<feature type="compositionally biased region" description="Polar residues" evidence="7">
    <location>
        <begin position="204"/>
        <end position="214"/>
    </location>
</feature>
<dbReference type="Proteomes" id="UP001215598">
    <property type="component" value="Unassembled WGS sequence"/>
</dbReference>
<dbReference type="GO" id="GO:0005634">
    <property type="term" value="C:nucleus"/>
    <property type="evidence" value="ECO:0007669"/>
    <property type="project" value="UniProtKB-SubCell"/>
</dbReference>
<feature type="compositionally biased region" description="Pro residues" evidence="7">
    <location>
        <begin position="193"/>
        <end position="203"/>
    </location>
</feature>
<feature type="region of interest" description="Disordered" evidence="7">
    <location>
        <begin position="1"/>
        <end position="214"/>
    </location>
</feature>
<dbReference type="InterPro" id="IPR000679">
    <property type="entry name" value="Znf_GATA"/>
</dbReference>
<proteinExistence type="predicted"/>
<feature type="compositionally biased region" description="Polar residues" evidence="7">
    <location>
        <begin position="1"/>
        <end position="22"/>
    </location>
</feature>
<feature type="domain" description="GATA-type" evidence="8">
    <location>
        <begin position="404"/>
        <end position="458"/>
    </location>
</feature>
<dbReference type="GO" id="GO:0000122">
    <property type="term" value="P:negative regulation of transcription by RNA polymerase II"/>
    <property type="evidence" value="ECO:0007669"/>
    <property type="project" value="TreeGrafter"/>
</dbReference>
<evidence type="ECO:0000256" key="6">
    <source>
        <dbReference type="PROSITE-ProRule" id="PRU00094"/>
    </source>
</evidence>
<feature type="domain" description="GATA-type" evidence="8">
    <location>
        <begin position="507"/>
        <end position="534"/>
    </location>
</feature>
<dbReference type="Pfam" id="PF00320">
    <property type="entry name" value="GATA"/>
    <property type="match status" value="2"/>
</dbReference>
<keyword evidence="3 6" id="KW-0863">Zinc-finger</keyword>
<dbReference type="PROSITE" id="PS50114">
    <property type="entry name" value="GATA_ZN_FINGER_2"/>
    <property type="match status" value="4"/>
</dbReference>
<dbReference type="AlphaFoldDB" id="A0AAD7ITL0"/>
<evidence type="ECO:0000256" key="1">
    <source>
        <dbReference type="ARBA" id="ARBA00004123"/>
    </source>
</evidence>
<keyword evidence="10" id="KW-1185">Reference proteome</keyword>
<feature type="compositionally biased region" description="Acidic residues" evidence="7">
    <location>
        <begin position="43"/>
        <end position="62"/>
    </location>
</feature>
<dbReference type="GO" id="GO:0000978">
    <property type="term" value="F:RNA polymerase II cis-regulatory region sequence-specific DNA binding"/>
    <property type="evidence" value="ECO:0007669"/>
    <property type="project" value="TreeGrafter"/>
</dbReference>
<evidence type="ECO:0000256" key="4">
    <source>
        <dbReference type="ARBA" id="ARBA00022833"/>
    </source>
</evidence>
<keyword evidence="4" id="KW-0862">Zinc</keyword>
<dbReference type="PANTHER" id="PTHR10071:SF281">
    <property type="entry name" value="BOX A-BINDING FACTOR-RELATED"/>
    <property type="match status" value="1"/>
</dbReference>
<dbReference type="EMBL" id="JARKIB010000066">
    <property type="protein sequence ID" value="KAJ7750220.1"/>
    <property type="molecule type" value="Genomic_DNA"/>
</dbReference>
<feature type="domain" description="GATA-type" evidence="8">
    <location>
        <begin position="279"/>
        <end position="335"/>
    </location>
</feature>